<evidence type="ECO:0000259" key="5">
    <source>
        <dbReference type="PROSITE" id="PS50930"/>
    </source>
</evidence>
<evidence type="ECO:0000259" key="4">
    <source>
        <dbReference type="PROSITE" id="PS50110"/>
    </source>
</evidence>
<dbReference type="SUPFAM" id="SSF52172">
    <property type="entry name" value="CheY-like"/>
    <property type="match status" value="1"/>
</dbReference>
<dbReference type="InterPro" id="IPR011006">
    <property type="entry name" value="CheY-like_superfamily"/>
</dbReference>
<proteinExistence type="predicted"/>
<gene>
    <name evidence="6" type="ORF">IAD50_05645</name>
</gene>
<dbReference type="GO" id="GO:0003677">
    <property type="term" value="F:DNA binding"/>
    <property type="evidence" value="ECO:0007669"/>
    <property type="project" value="InterPro"/>
</dbReference>
<feature type="domain" description="Response regulatory" evidence="4">
    <location>
        <begin position="4"/>
        <end position="123"/>
    </location>
</feature>
<dbReference type="EMBL" id="DVMM01000116">
    <property type="protein sequence ID" value="HIU29763.1"/>
    <property type="molecule type" value="Genomic_DNA"/>
</dbReference>
<dbReference type="AlphaFoldDB" id="A0A9D1I9M7"/>
<dbReference type="SMART" id="SM00850">
    <property type="entry name" value="LytTR"/>
    <property type="match status" value="1"/>
</dbReference>
<protein>
    <recommendedName>
        <fullName evidence="1">Stage 0 sporulation protein A homolog</fullName>
    </recommendedName>
</protein>
<evidence type="ECO:0000313" key="7">
    <source>
        <dbReference type="Proteomes" id="UP000824089"/>
    </source>
</evidence>
<name>A0A9D1I9M7_9CLOT</name>
<dbReference type="PANTHER" id="PTHR37299:SF1">
    <property type="entry name" value="STAGE 0 SPORULATION PROTEIN A HOMOLOG"/>
    <property type="match status" value="1"/>
</dbReference>
<keyword evidence="3" id="KW-0597">Phosphoprotein</keyword>
<dbReference type="GO" id="GO:0000156">
    <property type="term" value="F:phosphorelay response regulator activity"/>
    <property type="evidence" value="ECO:0007669"/>
    <property type="project" value="InterPro"/>
</dbReference>
<dbReference type="Proteomes" id="UP000824089">
    <property type="component" value="Unassembled WGS sequence"/>
</dbReference>
<dbReference type="Gene3D" id="2.40.50.1020">
    <property type="entry name" value="LytTr DNA-binding domain"/>
    <property type="match status" value="1"/>
</dbReference>
<evidence type="ECO:0000256" key="2">
    <source>
        <dbReference type="ARBA" id="ARBA00024867"/>
    </source>
</evidence>
<comment type="function">
    <text evidence="2">May play the central regulatory role in sporulation. It may be an element of the effector pathway responsible for the activation of sporulation genes in response to nutritional stress. Spo0A may act in concert with spo0H (a sigma factor) to control the expression of some genes that are critical to the sporulation process.</text>
</comment>
<dbReference type="Gene3D" id="3.40.50.2300">
    <property type="match status" value="1"/>
</dbReference>
<dbReference type="Pfam" id="PF00072">
    <property type="entry name" value="Response_reg"/>
    <property type="match status" value="1"/>
</dbReference>
<dbReference type="InterPro" id="IPR001789">
    <property type="entry name" value="Sig_transdc_resp-reg_receiver"/>
</dbReference>
<evidence type="ECO:0000313" key="6">
    <source>
        <dbReference type="EMBL" id="HIU29763.1"/>
    </source>
</evidence>
<sequence length="244" mass="27665">MTYKISICDDMKQDTQYIASAVKKWAEQENVCVDIHTFPSAESFLFDYAEQKDYDILLLDIEMSSMNGVELAKRIRQDNDAVQIVFITGYSDFMAEGYEVSALHYLMKPVAFDKLSKALNRAADKLNKTEKSVIISVDGERLRIAISDIVSVEAFAHFCTLTTIHASFKVKTSITAVEKMICESAGDEFVRCHRSYIVGVKYIKSISKTDITLDSGVKIPLSRSHYQTVNQAFIRYFKGESPWD</sequence>
<reference evidence="6" key="2">
    <citation type="journal article" date="2021" name="PeerJ">
        <title>Extensive microbial diversity within the chicken gut microbiome revealed by metagenomics and culture.</title>
        <authorList>
            <person name="Gilroy R."/>
            <person name="Ravi A."/>
            <person name="Getino M."/>
            <person name="Pursley I."/>
            <person name="Horton D.L."/>
            <person name="Alikhan N.F."/>
            <person name="Baker D."/>
            <person name="Gharbi K."/>
            <person name="Hall N."/>
            <person name="Watson M."/>
            <person name="Adriaenssens E.M."/>
            <person name="Foster-Nyarko E."/>
            <person name="Jarju S."/>
            <person name="Secka A."/>
            <person name="Antonio M."/>
            <person name="Oren A."/>
            <person name="Chaudhuri R.R."/>
            <person name="La Ragione R."/>
            <person name="Hildebrand F."/>
            <person name="Pallen M.J."/>
        </authorList>
    </citation>
    <scope>NUCLEOTIDE SEQUENCE</scope>
    <source>
        <strain evidence="6">CHK195-4489</strain>
    </source>
</reference>
<dbReference type="PANTHER" id="PTHR37299">
    <property type="entry name" value="TRANSCRIPTIONAL REGULATOR-RELATED"/>
    <property type="match status" value="1"/>
</dbReference>
<organism evidence="6 7">
    <name type="scientific">Candidatus Egerieisoma faecipullorum</name>
    <dbReference type="NCBI Taxonomy" id="2840963"/>
    <lineage>
        <taxon>Bacteria</taxon>
        <taxon>Bacillati</taxon>
        <taxon>Bacillota</taxon>
        <taxon>Clostridia</taxon>
        <taxon>Eubacteriales</taxon>
        <taxon>Clostridiaceae</taxon>
        <taxon>Clostridiaceae incertae sedis</taxon>
        <taxon>Candidatus Egerieisoma</taxon>
    </lineage>
</organism>
<evidence type="ECO:0000256" key="3">
    <source>
        <dbReference type="PROSITE-ProRule" id="PRU00169"/>
    </source>
</evidence>
<reference evidence="6" key="1">
    <citation type="submission" date="2020-10" db="EMBL/GenBank/DDBJ databases">
        <authorList>
            <person name="Gilroy R."/>
        </authorList>
    </citation>
    <scope>NUCLEOTIDE SEQUENCE</scope>
    <source>
        <strain evidence="6">CHK195-4489</strain>
    </source>
</reference>
<dbReference type="SMART" id="SM00448">
    <property type="entry name" value="REC"/>
    <property type="match status" value="1"/>
</dbReference>
<dbReference type="Pfam" id="PF04397">
    <property type="entry name" value="LytTR"/>
    <property type="match status" value="1"/>
</dbReference>
<dbReference type="InterPro" id="IPR007492">
    <property type="entry name" value="LytTR_DNA-bd_dom"/>
</dbReference>
<dbReference type="InterPro" id="IPR046947">
    <property type="entry name" value="LytR-like"/>
</dbReference>
<evidence type="ECO:0000256" key="1">
    <source>
        <dbReference type="ARBA" id="ARBA00018672"/>
    </source>
</evidence>
<feature type="modified residue" description="4-aspartylphosphate" evidence="3">
    <location>
        <position position="60"/>
    </location>
</feature>
<feature type="domain" description="HTH LytTR-type" evidence="5">
    <location>
        <begin position="133"/>
        <end position="235"/>
    </location>
</feature>
<dbReference type="PROSITE" id="PS50930">
    <property type="entry name" value="HTH_LYTTR"/>
    <property type="match status" value="1"/>
</dbReference>
<dbReference type="PROSITE" id="PS50110">
    <property type="entry name" value="RESPONSE_REGULATORY"/>
    <property type="match status" value="1"/>
</dbReference>
<comment type="caution">
    <text evidence="6">The sequence shown here is derived from an EMBL/GenBank/DDBJ whole genome shotgun (WGS) entry which is preliminary data.</text>
</comment>
<accession>A0A9D1I9M7</accession>